<evidence type="ECO:0000256" key="1">
    <source>
        <dbReference type="ARBA" id="ARBA00004141"/>
    </source>
</evidence>
<dbReference type="AlphaFoldDB" id="A0A9D4ND48"/>
<feature type="transmembrane region" description="Helical" evidence="5">
    <location>
        <begin position="431"/>
        <end position="453"/>
    </location>
</feature>
<evidence type="ECO:0000313" key="8">
    <source>
        <dbReference type="Proteomes" id="UP000828390"/>
    </source>
</evidence>
<feature type="transmembrane region" description="Helical" evidence="5">
    <location>
        <begin position="498"/>
        <end position="523"/>
    </location>
</feature>
<evidence type="ECO:0000256" key="3">
    <source>
        <dbReference type="ARBA" id="ARBA00022989"/>
    </source>
</evidence>
<dbReference type="Proteomes" id="UP000828390">
    <property type="component" value="Unassembled WGS sequence"/>
</dbReference>
<reference evidence="7" key="1">
    <citation type="journal article" date="2019" name="bioRxiv">
        <title>The Genome of the Zebra Mussel, Dreissena polymorpha: A Resource for Invasive Species Research.</title>
        <authorList>
            <person name="McCartney M.A."/>
            <person name="Auch B."/>
            <person name="Kono T."/>
            <person name="Mallez S."/>
            <person name="Zhang Y."/>
            <person name="Obille A."/>
            <person name="Becker A."/>
            <person name="Abrahante J.E."/>
            <person name="Garbe J."/>
            <person name="Badalamenti J.P."/>
            <person name="Herman A."/>
            <person name="Mangelson H."/>
            <person name="Liachko I."/>
            <person name="Sullivan S."/>
            <person name="Sone E.D."/>
            <person name="Koren S."/>
            <person name="Silverstein K.A.T."/>
            <person name="Beckman K.B."/>
            <person name="Gohl D.M."/>
        </authorList>
    </citation>
    <scope>NUCLEOTIDE SEQUENCE</scope>
    <source>
        <strain evidence="7">Duluth1</strain>
        <tissue evidence="7">Whole animal</tissue>
    </source>
</reference>
<dbReference type="OrthoDB" id="6160727at2759"/>
<gene>
    <name evidence="7" type="ORF">DPMN_017401</name>
</gene>
<feature type="transmembrane region" description="Helical" evidence="5">
    <location>
        <begin position="296"/>
        <end position="321"/>
    </location>
</feature>
<dbReference type="PANTHER" id="PTHR12127:SF7">
    <property type="entry name" value="SD02261P"/>
    <property type="match status" value="1"/>
</dbReference>
<keyword evidence="3 5" id="KW-1133">Transmembrane helix</keyword>
<evidence type="ECO:0000313" key="7">
    <source>
        <dbReference type="EMBL" id="KAH3893255.1"/>
    </source>
</evidence>
<dbReference type="GO" id="GO:0005765">
    <property type="term" value="C:lysosomal membrane"/>
    <property type="evidence" value="ECO:0007669"/>
    <property type="project" value="TreeGrafter"/>
</dbReference>
<dbReference type="EMBL" id="JAIWYP010000001">
    <property type="protein sequence ID" value="KAH3893255.1"/>
    <property type="molecule type" value="Genomic_DNA"/>
</dbReference>
<dbReference type="GO" id="GO:0005886">
    <property type="term" value="C:plasma membrane"/>
    <property type="evidence" value="ECO:0007669"/>
    <property type="project" value="TreeGrafter"/>
</dbReference>
<evidence type="ECO:0000259" key="6">
    <source>
        <dbReference type="Pfam" id="PF08016"/>
    </source>
</evidence>
<keyword evidence="2 5" id="KW-0812">Transmembrane</keyword>
<dbReference type="InterPro" id="IPR039031">
    <property type="entry name" value="Mucolipin"/>
</dbReference>
<comment type="caution">
    <text evidence="7">The sequence shown here is derived from an EMBL/GenBank/DDBJ whole genome shotgun (WGS) entry which is preliminary data.</text>
</comment>
<keyword evidence="8" id="KW-1185">Reference proteome</keyword>
<protein>
    <recommendedName>
        <fullName evidence="6">Polycystin cation channel PKD1/PKD2 domain-containing protein</fullName>
    </recommendedName>
</protein>
<evidence type="ECO:0000256" key="4">
    <source>
        <dbReference type="ARBA" id="ARBA00023136"/>
    </source>
</evidence>
<proteinExistence type="predicted"/>
<reference evidence="7" key="2">
    <citation type="submission" date="2020-11" db="EMBL/GenBank/DDBJ databases">
        <authorList>
            <person name="McCartney M.A."/>
            <person name="Auch B."/>
            <person name="Kono T."/>
            <person name="Mallez S."/>
            <person name="Becker A."/>
            <person name="Gohl D.M."/>
            <person name="Silverstein K.A.T."/>
            <person name="Koren S."/>
            <person name="Bechman K.B."/>
            <person name="Herman A."/>
            <person name="Abrahante J.E."/>
            <person name="Garbe J."/>
        </authorList>
    </citation>
    <scope>NUCLEOTIDE SEQUENCE</scope>
    <source>
        <strain evidence="7">Duluth1</strain>
        <tissue evidence="7">Whole animal</tissue>
    </source>
</reference>
<dbReference type="PANTHER" id="PTHR12127">
    <property type="entry name" value="MUCOLIPIN"/>
    <property type="match status" value="1"/>
</dbReference>
<dbReference type="GO" id="GO:0072345">
    <property type="term" value="F:NAADP-sensitive calcium-release channel activity"/>
    <property type="evidence" value="ECO:0007669"/>
    <property type="project" value="TreeGrafter"/>
</dbReference>
<comment type="subcellular location">
    <subcellularLocation>
        <location evidence="1">Membrane</location>
        <topology evidence="1">Multi-pass membrane protein</topology>
    </subcellularLocation>
</comment>
<dbReference type="Pfam" id="PF08016">
    <property type="entry name" value="PKD_channel"/>
    <property type="match status" value="1"/>
</dbReference>
<name>A0A9D4ND48_DREPO</name>
<evidence type="ECO:0000256" key="5">
    <source>
        <dbReference type="SAM" id="Phobius"/>
    </source>
</evidence>
<feature type="transmembrane region" description="Helical" evidence="5">
    <location>
        <begin position="359"/>
        <end position="380"/>
    </location>
</feature>
<keyword evidence="4 5" id="KW-0472">Membrane</keyword>
<feature type="domain" description="Polycystin cation channel PKD1/PKD2" evidence="6">
    <location>
        <begin position="391"/>
        <end position="529"/>
    </location>
</feature>
<dbReference type="InterPro" id="IPR013122">
    <property type="entry name" value="PKD1_2_channel"/>
</dbReference>
<dbReference type="Gene3D" id="1.10.287.70">
    <property type="match status" value="1"/>
</dbReference>
<sequence length="622" mass="71504">MDQQHPLTNITQFDDATDVQYRKSGSSLQRLLRLSLQKTLNVGCHGFSFHVPFLVLFALQVIKVSLLTTEMIHFGKDRGNFKEIIGKGELALKHLLIKGWDASWETSPYPPAHGDFAVYTVDDLLGRVSHAVNRYYNAHTEAIGYFIRLRNDQMKVQLKYFDFPGFNKRFTSGVHIRETCFEIGKGLNKTSDNKTGDVIYGFDISKEFDYLNISKPVKRLLSLTLNFTLHSVRVHVTDQKARCLKISGNIVFEDLDNNGQVGIEFKTLTLRIKCSEMGIQNIDDWVLVNVSEKIGAALLVFTCLSLLLSALSVIFDVYVCWKTKVFMGKYYTRFYQPVSPEETDLPPSEYLHIIKLWDIWAILGDIFSLYGTVWIVFKIMESDWVIGMLDFYTMWLGLGCLVSWICLLRFFKFQEKFYLLFSTIYHSFGDLVAFLFCVSVLFMGFWICGYVVLGPYNVKFQTPSAAMETLAAMVTGDEIFLTLVSVETQRVGNIIILWFSRVYVLFYVVMFTVIIINLIVAIFNSSYEAITELYKKTPDERKIRPLESAIRGLLRTNDVRESFRQSIHEILTASNRPPTSSIEDSLRKELQKHLRISSKTEGVELIKPRTIESFVNDRSFSE</sequence>
<organism evidence="7 8">
    <name type="scientific">Dreissena polymorpha</name>
    <name type="common">Zebra mussel</name>
    <name type="synonym">Mytilus polymorpha</name>
    <dbReference type="NCBI Taxonomy" id="45954"/>
    <lineage>
        <taxon>Eukaryota</taxon>
        <taxon>Metazoa</taxon>
        <taxon>Spiralia</taxon>
        <taxon>Lophotrochozoa</taxon>
        <taxon>Mollusca</taxon>
        <taxon>Bivalvia</taxon>
        <taxon>Autobranchia</taxon>
        <taxon>Heteroconchia</taxon>
        <taxon>Euheterodonta</taxon>
        <taxon>Imparidentia</taxon>
        <taxon>Neoheterodontei</taxon>
        <taxon>Myida</taxon>
        <taxon>Dreissenoidea</taxon>
        <taxon>Dreissenidae</taxon>
        <taxon>Dreissena</taxon>
    </lineage>
</organism>
<feature type="transmembrane region" description="Helical" evidence="5">
    <location>
        <begin position="392"/>
        <end position="411"/>
    </location>
</feature>
<accession>A0A9D4ND48</accession>
<evidence type="ECO:0000256" key="2">
    <source>
        <dbReference type="ARBA" id="ARBA00022692"/>
    </source>
</evidence>